<dbReference type="EMBL" id="AGNL01007157">
    <property type="protein sequence ID" value="EJK71499.1"/>
    <property type="molecule type" value="Genomic_DNA"/>
</dbReference>
<feature type="non-terminal residue" evidence="2">
    <location>
        <position position="1"/>
    </location>
</feature>
<name>K0T2V2_THAOC</name>
<gene>
    <name evidence="2" type="ORF">THAOC_07052</name>
</gene>
<sequence>QPAAGHVHFPSKWMKILNAKSGKVPPPQPQKPSSDKALVLGKPTGRLKWNVLSAAAGAKTRGAKSRFDHAENGDESTSELYAKSVQAVNAASTKISKFGPFSLDTTSECIKIYKNGMVFYELTTKCPYGCICNVQSHMLQDYLEKHTKVCPGPDQELHDLKAALEQDRDWSDKSVTKAMLTVSNQERYAAFDDDVHKICSVFSNASEMPDALSRLRSDERFGDRGSTIYNLVKRVLGLSDPSRGKSLPHWSWYMPKYHKIWTNFGFDDPFQKTKSAKRQKTRR</sequence>
<keyword evidence="3" id="KW-1185">Reference proteome</keyword>
<protein>
    <submittedName>
        <fullName evidence="2">Uncharacterized protein</fullName>
    </submittedName>
</protein>
<evidence type="ECO:0000313" key="2">
    <source>
        <dbReference type="EMBL" id="EJK71499.1"/>
    </source>
</evidence>
<comment type="caution">
    <text evidence="2">The sequence shown here is derived from an EMBL/GenBank/DDBJ whole genome shotgun (WGS) entry which is preliminary data.</text>
</comment>
<dbReference type="Proteomes" id="UP000266841">
    <property type="component" value="Unassembled WGS sequence"/>
</dbReference>
<dbReference type="AlphaFoldDB" id="K0T2V2"/>
<evidence type="ECO:0000256" key="1">
    <source>
        <dbReference type="SAM" id="MobiDB-lite"/>
    </source>
</evidence>
<organism evidence="2 3">
    <name type="scientific">Thalassiosira oceanica</name>
    <name type="common">Marine diatom</name>
    <dbReference type="NCBI Taxonomy" id="159749"/>
    <lineage>
        <taxon>Eukaryota</taxon>
        <taxon>Sar</taxon>
        <taxon>Stramenopiles</taxon>
        <taxon>Ochrophyta</taxon>
        <taxon>Bacillariophyta</taxon>
        <taxon>Coscinodiscophyceae</taxon>
        <taxon>Thalassiosirophycidae</taxon>
        <taxon>Thalassiosirales</taxon>
        <taxon>Thalassiosiraceae</taxon>
        <taxon>Thalassiosira</taxon>
    </lineage>
</organism>
<evidence type="ECO:0000313" key="3">
    <source>
        <dbReference type="Proteomes" id="UP000266841"/>
    </source>
</evidence>
<accession>K0T2V2</accession>
<feature type="region of interest" description="Disordered" evidence="1">
    <location>
        <begin position="18"/>
        <end position="38"/>
    </location>
</feature>
<proteinExistence type="predicted"/>
<reference evidence="2 3" key="1">
    <citation type="journal article" date="2012" name="Genome Biol.">
        <title>Genome and low-iron response of an oceanic diatom adapted to chronic iron limitation.</title>
        <authorList>
            <person name="Lommer M."/>
            <person name="Specht M."/>
            <person name="Roy A.S."/>
            <person name="Kraemer L."/>
            <person name="Andreson R."/>
            <person name="Gutowska M.A."/>
            <person name="Wolf J."/>
            <person name="Bergner S.V."/>
            <person name="Schilhabel M.B."/>
            <person name="Klostermeier U.C."/>
            <person name="Beiko R.G."/>
            <person name="Rosenstiel P."/>
            <person name="Hippler M."/>
            <person name="Laroche J."/>
        </authorList>
    </citation>
    <scope>NUCLEOTIDE SEQUENCE [LARGE SCALE GENOMIC DNA]</scope>
    <source>
        <strain evidence="2 3">CCMP1005</strain>
    </source>
</reference>